<evidence type="ECO:0000313" key="3">
    <source>
        <dbReference type="Proteomes" id="UP000273022"/>
    </source>
</evidence>
<accession>A0A3A6U3G6</accession>
<reference evidence="2 3" key="1">
    <citation type="submission" date="2018-09" db="EMBL/GenBank/DDBJ databases">
        <title>Phylogeny of the Shewanellaceae, and recommendation for two new genera, Pseudoshewanella and Parashewanella.</title>
        <authorList>
            <person name="Wang G."/>
        </authorList>
    </citation>
    <scope>NUCLEOTIDE SEQUENCE [LARGE SCALE GENOMIC DNA]</scope>
    <source>
        <strain evidence="2 3">KCTC 22492</strain>
    </source>
</reference>
<dbReference type="InterPro" id="IPR000719">
    <property type="entry name" value="Prot_kinase_dom"/>
</dbReference>
<dbReference type="Gene3D" id="1.10.510.10">
    <property type="entry name" value="Transferase(Phosphotransferase) domain 1"/>
    <property type="match status" value="1"/>
</dbReference>
<dbReference type="Proteomes" id="UP000273022">
    <property type="component" value="Unassembled WGS sequence"/>
</dbReference>
<evidence type="ECO:0000313" key="2">
    <source>
        <dbReference type="EMBL" id="RJY18591.1"/>
    </source>
</evidence>
<dbReference type="EMBL" id="QYYH01000019">
    <property type="protein sequence ID" value="RJY18591.1"/>
    <property type="molecule type" value="Genomic_DNA"/>
</dbReference>
<dbReference type="RefSeq" id="WP_121852476.1">
    <property type="nucleotide sequence ID" value="NZ_ML064608.1"/>
</dbReference>
<feature type="domain" description="Protein kinase" evidence="1">
    <location>
        <begin position="47"/>
        <end position="254"/>
    </location>
</feature>
<dbReference type="GO" id="GO:0004672">
    <property type="term" value="F:protein kinase activity"/>
    <property type="evidence" value="ECO:0007669"/>
    <property type="project" value="InterPro"/>
</dbReference>
<organism evidence="2 3">
    <name type="scientific">Parashewanella spongiae</name>
    <dbReference type="NCBI Taxonomy" id="342950"/>
    <lineage>
        <taxon>Bacteria</taxon>
        <taxon>Pseudomonadati</taxon>
        <taxon>Pseudomonadota</taxon>
        <taxon>Gammaproteobacteria</taxon>
        <taxon>Alteromonadales</taxon>
        <taxon>Shewanellaceae</taxon>
        <taxon>Parashewanella</taxon>
    </lineage>
</organism>
<proteinExistence type="predicted"/>
<dbReference type="PROSITE" id="PS50011">
    <property type="entry name" value="PROTEIN_KINASE_DOM"/>
    <property type="match status" value="1"/>
</dbReference>
<dbReference type="AlphaFoldDB" id="A0A3A6U3G6"/>
<keyword evidence="2" id="KW-0808">Transferase</keyword>
<keyword evidence="3" id="KW-1185">Reference proteome</keyword>
<dbReference type="GO" id="GO:0005524">
    <property type="term" value="F:ATP binding"/>
    <property type="evidence" value="ECO:0007669"/>
    <property type="project" value="InterPro"/>
</dbReference>
<protein>
    <submittedName>
        <fullName evidence="2">Protein kinase family protein</fullName>
    </submittedName>
</protein>
<comment type="caution">
    <text evidence="2">The sequence shown here is derived from an EMBL/GenBank/DDBJ whole genome shotgun (WGS) entry which is preliminary data.</text>
</comment>
<keyword evidence="2" id="KW-0418">Kinase</keyword>
<name>A0A3A6U3G6_9GAMM</name>
<dbReference type="InterPro" id="IPR011009">
    <property type="entry name" value="Kinase-like_dom_sf"/>
</dbReference>
<sequence length="254" mass="29277">MQPLITSEASPTYQSLQKATKFTWTIGGTEYECDKKALEKSGLRERYTDFHYIDRGWYAYIYRATDKKELSHWALKVVEKEKWQRRFKQDINNFHLTKGEKAIIQSLEHHDLGPTGVLVIEFADGDMSYRDTPFKKIKTERTFRILARQLLEGVETLDRLGLYHDTLGLFDFLYVNDAGRVKLSGLERAVKNHRLNKEALKVVYSALKPFSRSFKLSDASNDLLSTLEGGKSVAADLLKHEIFTTLPVDLPLEL</sequence>
<dbReference type="SUPFAM" id="SSF56112">
    <property type="entry name" value="Protein kinase-like (PK-like)"/>
    <property type="match status" value="1"/>
</dbReference>
<evidence type="ECO:0000259" key="1">
    <source>
        <dbReference type="PROSITE" id="PS50011"/>
    </source>
</evidence>
<gene>
    <name evidence="2" type="ORF">D5R81_04580</name>
</gene>